<name>A0A9N8HSF0_9STRA</name>
<gene>
    <name evidence="2" type="ORF">SEMRO_1377_G267570.1</name>
</gene>
<dbReference type="Proteomes" id="UP001153069">
    <property type="component" value="Unassembled WGS sequence"/>
</dbReference>
<feature type="compositionally biased region" description="Acidic residues" evidence="1">
    <location>
        <begin position="8"/>
        <end position="17"/>
    </location>
</feature>
<comment type="caution">
    <text evidence="2">The sequence shown here is derived from an EMBL/GenBank/DDBJ whole genome shotgun (WGS) entry which is preliminary data.</text>
</comment>
<sequence>MNQSPFDLPDDEEEGEIGETTPEESTLMDKPPLREMPPVETVNDDDNNIASHKNDEPEKGSSSTEEPFIFNKQQMRTDNPTESGLPPEQMIEMTFLMLPAEDDTRVRAKILLKESTTTRRRFSKIPI</sequence>
<protein>
    <submittedName>
        <fullName evidence="2">Uncharacterized protein</fullName>
    </submittedName>
</protein>
<dbReference type="EMBL" id="CAICTM010001375">
    <property type="protein sequence ID" value="CAB9523105.1"/>
    <property type="molecule type" value="Genomic_DNA"/>
</dbReference>
<reference evidence="2" key="1">
    <citation type="submission" date="2020-06" db="EMBL/GenBank/DDBJ databases">
        <authorList>
            <consortium name="Plant Systems Biology data submission"/>
        </authorList>
    </citation>
    <scope>NUCLEOTIDE SEQUENCE</scope>
    <source>
        <strain evidence="2">D6</strain>
    </source>
</reference>
<accession>A0A9N8HSF0</accession>
<keyword evidence="3" id="KW-1185">Reference proteome</keyword>
<proteinExistence type="predicted"/>
<evidence type="ECO:0000313" key="3">
    <source>
        <dbReference type="Proteomes" id="UP001153069"/>
    </source>
</evidence>
<organism evidence="2 3">
    <name type="scientific">Seminavis robusta</name>
    <dbReference type="NCBI Taxonomy" id="568900"/>
    <lineage>
        <taxon>Eukaryota</taxon>
        <taxon>Sar</taxon>
        <taxon>Stramenopiles</taxon>
        <taxon>Ochrophyta</taxon>
        <taxon>Bacillariophyta</taxon>
        <taxon>Bacillariophyceae</taxon>
        <taxon>Bacillariophycidae</taxon>
        <taxon>Naviculales</taxon>
        <taxon>Naviculaceae</taxon>
        <taxon>Seminavis</taxon>
    </lineage>
</organism>
<feature type="region of interest" description="Disordered" evidence="1">
    <location>
        <begin position="1"/>
        <end position="86"/>
    </location>
</feature>
<evidence type="ECO:0000256" key="1">
    <source>
        <dbReference type="SAM" id="MobiDB-lite"/>
    </source>
</evidence>
<feature type="compositionally biased region" description="Polar residues" evidence="1">
    <location>
        <begin position="60"/>
        <end position="82"/>
    </location>
</feature>
<evidence type="ECO:0000313" key="2">
    <source>
        <dbReference type="EMBL" id="CAB9523105.1"/>
    </source>
</evidence>
<dbReference type="AlphaFoldDB" id="A0A9N8HSF0"/>